<dbReference type="CDD" id="cd17745">
    <property type="entry name" value="BRCT_p53bp1_rpt1"/>
    <property type="match status" value="1"/>
</dbReference>
<dbReference type="PROSITE" id="PS50172">
    <property type="entry name" value="BRCT"/>
    <property type="match status" value="2"/>
</dbReference>
<feature type="domain" description="BRCT" evidence="5">
    <location>
        <begin position="976"/>
        <end position="1099"/>
    </location>
</feature>
<evidence type="ECO:0000256" key="2">
    <source>
        <dbReference type="ARBA" id="ARBA00022763"/>
    </source>
</evidence>
<dbReference type="GO" id="GO:0045944">
    <property type="term" value="P:positive regulation of transcription by RNA polymerase II"/>
    <property type="evidence" value="ECO:0007669"/>
    <property type="project" value="TreeGrafter"/>
</dbReference>
<gene>
    <name evidence="6" type="ORF">LshimejAT787_0204410</name>
</gene>
<dbReference type="GO" id="GO:0042393">
    <property type="term" value="F:histone binding"/>
    <property type="evidence" value="ECO:0007669"/>
    <property type="project" value="TreeGrafter"/>
</dbReference>
<dbReference type="SUPFAM" id="SSF52113">
    <property type="entry name" value="BRCT domain"/>
    <property type="match status" value="1"/>
</dbReference>
<feature type="region of interest" description="Disordered" evidence="4">
    <location>
        <begin position="419"/>
        <end position="564"/>
    </location>
</feature>
<feature type="compositionally biased region" description="Polar residues" evidence="4">
    <location>
        <begin position="145"/>
        <end position="157"/>
    </location>
</feature>
<name>A0A9P3PG66_LYOSH</name>
<feature type="compositionally biased region" description="Polar residues" evidence="4">
    <location>
        <begin position="962"/>
        <end position="975"/>
    </location>
</feature>
<feature type="region of interest" description="Disordered" evidence="4">
    <location>
        <begin position="221"/>
        <end position="389"/>
    </location>
</feature>
<dbReference type="InterPro" id="IPR047250">
    <property type="entry name" value="BRCT_p53bp1-like_rpt2"/>
</dbReference>
<evidence type="ECO:0000313" key="7">
    <source>
        <dbReference type="Proteomes" id="UP001063166"/>
    </source>
</evidence>
<feature type="compositionally biased region" description="Polar residues" evidence="4">
    <location>
        <begin position="262"/>
        <end position="277"/>
    </location>
</feature>
<feature type="region of interest" description="Disordered" evidence="4">
    <location>
        <begin position="597"/>
        <end position="825"/>
    </location>
</feature>
<feature type="compositionally biased region" description="Low complexity" evidence="4">
    <location>
        <begin position="639"/>
        <end position="662"/>
    </location>
</feature>
<dbReference type="Gene3D" id="2.30.30.140">
    <property type="match status" value="1"/>
</dbReference>
<dbReference type="OrthoDB" id="129353at2759"/>
<dbReference type="PANTHER" id="PTHR15321">
    <property type="entry name" value="TUMOR SUPPRESSOR P53-BINDING PROTEIN 1"/>
    <property type="match status" value="1"/>
</dbReference>
<dbReference type="SUPFAM" id="SSF63748">
    <property type="entry name" value="Tudor/PWWP/MBT"/>
    <property type="match status" value="1"/>
</dbReference>
<dbReference type="SMART" id="SM00292">
    <property type="entry name" value="BRCT"/>
    <property type="match status" value="1"/>
</dbReference>
<dbReference type="InterPro" id="IPR036420">
    <property type="entry name" value="BRCT_dom_sf"/>
</dbReference>
<dbReference type="Proteomes" id="UP001063166">
    <property type="component" value="Unassembled WGS sequence"/>
</dbReference>
<proteinExistence type="predicted"/>
<evidence type="ECO:0000256" key="1">
    <source>
        <dbReference type="ARBA" id="ARBA00004123"/>
    </source>
</evidence>
<evidence type="ECO:0000259" key="5">
    <source>
        <dbReference type="PROSITE" id="PS50172"/>
    </source>
</evidence>
<evidence type="ECO:0000256" key="4">
    <source>
        <dbReference type="SAM" id="MobiDB-lite"/>
    </source>
</evidence>
<dbReference type="GO" id="GO:0000077">
    <property type="term" value="P:DNA damage checkpoint signaling"/>
    <property type="evidence" value="ECO:0007669"/>
    <property type="project" value="TreeGrafter"/>
</dbReference>
<dbReference type="InterPro" id="IPR001357">
    <property type="entry name" value="BRCT_dom"/>
</dbReference>
<evidence type="ECO:0000256" key="3">
    <source>
        <dbReference type="ARBA" id="ARBA00023242"/>
    </source>
</evidence>
<dbReference type="InterPro" id="IPR041297">
    <property type="entry name" value="Crb2_Tudor"/>
</dbReference>
<feature type="compositionally biased region" description="Polar residues" evidence="4">
    <location>
        <begin position="364"/>
        <end position="384"/>
    </location>
</feature>
<dbReference type="GO" id="GO:0005634">
    <property type="term" value="C:nucleus"/>
    <property type="evidence" value="ECO:0007669"/>
    <property type="project" value="UniProtKB-SubCell"/>
</dbReference>
<feature type="region of interest" description="Disordered" evidence="4">
    <location>
        <begin position="1"/>
        <end position="131"/>
    </location>
</feature>
<dbReference type="AlphaFoldDB" id="A0A9P3PG66"/>
<feature type="compositionally biased region" description="Polar residues" evidence="4">
    <location>
        <begin position="49"/>
        <end position="65"/>
    </location>
</feature>
<comment type="subcellular location">
    <subcellularLocation>
        <location evidence="1">Nucleus</location>
    </subcellularLocation>
</comment>
<feature type="compositionally biased region" description="Acidic residues" evidence="4">
    <location>
        <begin position="738"/>
        <end position="749"/>
    </location>
</feature>
<evidence type="ECO:0000313" key="6">
    <source>
        <dbReference type="EMBL" id="GLB34876.1"/>
    </source>
</evidence>
<feature type="region of interest" description="Disordered" evidence="4">
    <location>
        <begin position="145"/>
        <end position="198"/>
    </location>
</feature>
<dbReference type="CDD" id="cd17724">
    <property type="entry name" value="BRCT_p53bp1_rpt2"/>
    <property type="match status" value="1"/>
</dbReference>
<comment type="caution">
    <text evidence="6">The sequence shown here is derived from an EMBL/GenBank/DDBJ whole genome shotgun (WGS) entry which is preliminary data.</text>
</comment>
<dbReference type="Gene3D" id="3.40.50.10190">
    <property type="entry name" value="BRCT domain"/>
    <property type="match status" value="1"/>
</dbReference>
<keyword evidence="3" id="KW-0539">Nucleus</keyword>
<dbReference type="InterPro" id="IPR047252">
    <property type="entry name" value="TP53BP1-like"/>
</dbReference>
<sequence length="1253" mass="135408">MMNTVDGSSDLESESQATQLLQSILDPNGHTWETSYIRGSHPSDGPNMTKDSNAECSPSRSSGSLPNYHFHGLAQTQTQVAEDEVEISEGSQKENINTRKVAGGEEREVAMQTPSAAQCDPSSGLPLSSLTKPKAAGVKAVSFQSRTKAGVSQTVHSPSRRNPTRSTTYPAAGAAFTKPVASPVSSQDSFGVLDEDPEQQFLATSKHFNVPLSELPRVVLPSANSSASAGRSPKPMRPFDPRNRLQRSPSPPQGTVLVEPTPSASGDSQSQPSQPYLDSQVELPSRQPDDMEIDMPVDDAGDISRYSTDDCPSDAPSSSYYTHLENRDEDNPPPALQATQPSTQVEEDNGMDEQPVRPFDAPVGTSNNHGGTAQSTVTTNSRNLLSMVDPRKRYRYQQYESRPTGLPQVQHELPAASGAGNSAVAHLEETQPSFEPETTMPPRGRFPPRANPPPSPPSLQQGGGLTPVIAMEETLPSFEEEMPRPAQRRFPPRPAPAAPPHRQAGDNDQMDIVPDSEPLRVEAASESGDNSSRSPGKSPIRPSSDRREVSMAVEEVGNKASAADVASALFPAGEEADEEEEEDVPLAAVICIQGQRSGATAWQGKGKAPVDGPQPGKTSSARQRKQSAPAGSKKQNMNALAPALAEPELTSNARTTRTTASLPAKKPSGAGRSWQTGEIPSSVPEQDLEKGTASKRLRADTTASNKGKGKALSEQTRAKPRRNATVPNGRSRRRATTDDESPLSASDDELLMRAADDEDDGTEPADEEYMDPDFAGPSSRKRKRSAGPPKTTKANSKASKKPAKVPSTTPSTRQTKRLRSAASAVRSGDWEPTRVFALWKQDGHFYPGTVHSHLEGARYTVHFDDLTEGVVAVDQMRLLDLRVGDDVILPKLTRGVKVVDVSKLESDDLVSVRLDSGVTEVSLQAIKIASKTISYAWKNRTISADSLVTTVKPERGKPSPTPSRLSLVSGPSTRGPRSNIFEKTALVVTISSNGNWEKEKESVMSAVKNNGGCVINDWSDVIRMEGKHSQGNQRWVICRSDAQWTGKDDIERVFLLADDSSLKPKFLIALALGIPCLSVSWLHDSVALGEEKDWQAYMLPQGYSEALGARASQQVDVDWGNSVHQLNDIMDNRVPCKIFDGKSILCVGPEMVPSPKGRKLTGAEEKTQEAHNAVTRIILAMGADRVEAVSDVRYASASLSSFDFVIIKEANQYGSHLEDGRTVHWPWVKDCLIASRLLPIPEWVLQQSESQDA</sequence>
<feature type="compositionally biased region" description="Acidic residues" evidence="4">
    <location>
        <begin position="290"/>
        <end position="301"/>
    </location>
</feature>
<dbReference type="Pfam" id="PF18115">
    <property type="entry name" value="Tudor_3"/>
    <property type="match status" value="1"/>
</dbReference>
<dbReference type="EMBL" id="BRPK01000002">
    <property type="protein sequence ID" value="GLB34876.1"/>
    <property type="molecule type" value="Genomic_DNA"/>
</dbReference>
<accession>A0A9P3PG66</accession>
<feature type="compositionally biased region" description="Acidic residues" evidence="4">
    <location>
        <begin position="756"/>
        <end position="771"/>
    </location>
</feature>
<keyword evidence="7" id="KW-1185">Reference proteome</keyword>
<dbReference type="InterPro" id="IPR047249">
    <property type="entry name" value="BRCT_p53bp1-like_rpt1"/>
</dbReference>
<feature type="domain" description="BRCT" evidence="5">
    <location>
        <begin position="1134"/>
        <end position="1245"/>
    </location>
</feature>
<dbReference type="PANTHER" id="PTHR15321:SF3">
    <property type="entry name" value="TP53-BINDING PROTEIN 1"/>
    <property type="match status" value="1"/>
</dbReference>
<feature type="region of interest" description="Disordered" evidence="4">
    <location>
        <begin position="951"/>
        <end position="975"/>
    </location>
</feature>
<reference evidence="6" key="1">
    <citation type="submission" date="2022-07" db="EMBL/GenBank/DDBJ databases">
        <title>The genome of Lyophyllum shimeji provides insight into the initial evolution of ectomycorrhizal fungal genome.</title>
        <authorList>
            <person name="Kobayashi Y."/>
            <person name="Shibata T."/>
            <person name="Hirakawa H."/>
            <person name="Shigenobu S."/>
            <person name="Nishiyama T."/>
            <person name="Yamada A."/>
            <person name="Hasebe M."/>
            <person name="Kawaguchi M."/>
        </authorList>
    </citation>
    <scope>NUCLEOTIDE SEQUENCE</scope>
    <source>
        <strain evidence="6">AT787</strain>
    </source>
</reference>
<keyword evidence="2" id="KW-0227">DNA damage</keyword>
<protein>
    <submittedName>
        <fullName evidence="6">Ubiquitin modification-dependent histone binding</fullName>
    </submittedName>
</protein>
<organism evidence="6 7">
    <name type="scientific">Lyophyllum shimeji</name>
    <name type="common">Hon-shimeji</name>
    <name type="synonym">Tricholoma shimeji</name>
    <dbReference type="NCBI Taxonomy" id="47721"/>
    <lineage>
        <taxon>Eukaryota</taxon>
        <taxon>Fungi</taxon>
        <taxon>Dikarya</taxon>
        <taxon>Basidiomycota</taxon>
        <taxon>Agaricomycotina</taxon>
        <taxon>Agaricomycetes</taxon>
        <taxon>Agaricomycetidae</taxon>
        <taxon>Agaricales</taxon>
        <taxon>Tricholomatineae</taxon>
        <taxon>Lyophyllaceae</taxon>
        <taxon>Lyophyllum</taxon>
    </lineage>
</organism>